<evidence type="ECO:0000313" key="7">
    <source>
        <dbReference type="Proteomes" id="UP000246569"/>
    </source>
</evidence>
<dbReference type="OrthoDB" id="9809296at2"/>
<evidence type="ECO:0000256" key="3">
    <source>
        <dbReference type="ARBA" id="ARBA00023239"/>
    </source>
</evidence>
<dbReference type="Pfam" id="PF04073">
    <property type="entry name" value="tRNA_edit"/>
    <property type="match status" value="1"/>
</dbReference>
<dbReference type="GO" id="GO:0002161">
    <property type="term" value="F:aminoacyl-tRNA deacylase activity"/>
    <property type="evidence" value="ECO:0007669"/>
    <property type="project" value="InterPro"/>
</dbReference>
<dbReference type="EMBL" id="QGTJ01000005">
    <property type="protein sequence ID" value="PWV61659.1"/>
    <property type="molecule type" value="Genomic_DNA"/>
</dbReference>
<gene>
    <name evidence="6" type="ORF">C7443_10587</name>
</gene>
<keyword evidence="2 4" id="KW-0648">Protein biosynthesis</keyword>
<dbReference type="CDD" id="cd00002">
    <property type="entry name" value="YbaK_deacylase"/>
    <property type="match status" value="1"/>
</dbReference>
<dbReference type="PANTHER" id="PTHR30411:SF0">
    <property type="entry name" value="CYS-TRNA(PRO)_CYS-TRNA(CYS) DEACYLASE YBAK"/>
    <property type="match status" value="1"/>
</dbReference>
<evidence type="ECO:0000313" key="6">
    <source>
        <dbReference type="EMBL" id="PWV61659.1"/>
    </source>
</evidence>
<comment type="caution">
    <text evidence="6">The sequence shown here is derived from an EMBL/GenBank/DDBJ whole genome shotgun (WGS) entry which is preliminary data.</text>
</comment>
<dbReference type="Proteomes" id="UP000246569">
    <property type="component" value="Unassembled WGS sequence"/>
</dbReference>
<dbReference type="AlphaFoldDB" id="A0A317MW13"/>
<dbReference type="EC" id="4.2.-.-" evidence="4"/>
<dbReference type="InterPro" id="IPR007214">
    <property type="entry name" value="YbaK/aa-tRNA-synth-assoc-dom"/>
</dbReference>
<comment type="similarity">
    <text evidence="1 4">Belongs to the prolyl-tRNA editing family. YbaK/EbsC subfamily.</text>
</comment>
<dbReference type="GO" id="GO:0016829">
    <property type="term" value="F:lyase activity"/>
    <property type="evidence" value="ECO:0007669"/>
    <property type="project" value="UniProtKB-KW"/>
</dbReference>
<dbReference type="PANTHER" id="PTHR30411">
    <property type="entry name" value="CYTOPLASMIC PROTEIN"/>
    <property type="match status" value="1"/>
</dbReference>
<name>A0A317MW13_9GAMM</name>
<evidence type="ECO:0000256" key="4">
    <source>
        <dbReference type="PIRNR" id="PIRNR006181"/>
    </source>
</evidence>
<proteinExistence type="inferred from homology"/>
<evidence type="ECO:0000256" key="2">
    <source>
        <dbReference type="ARBA" id="ARBA00022917"/>
    </source>
</evidence>
<keyword evidence="3 4" id="KW-0456">Lyase</keyword>
<dbReference type="PIRSF" id="PIRSF006181">
    <property type="entry name" value="EbsC_YbaK"/>
    <property type="match status" value="1"/>
</dbReference>
<feature type="domain" description="YbaK/aminoacyl-tRNA synthetase-associated" evidence="5">
    <location>
        <begin position="37"/>
        <end position="149"/>
    </location>
</feature>
<dbReference type="InterPro" id="IPR004369">
    <property type="entry name" value="Prolyl-tRNA_editing_YbaK/EbsC"/>
</dbReference>
<dbReference type="RefSeq" id="WP_110018447.1">
    <property type="nucleotide sequence ID" value="NZ_QGTJ01000005.1"/>
</dbReference>
<dbReference type="SUPFAM" id="SSF55826">
    <property type="entry name" value="YbaK/ProRS associated domain"/>
    <property type="match status" value="1"/>
</dbReference>
<dbReference type="InterPro" id="IPR036754">
    <property type="entry name" value="YbaK/aa-tRNA-synt-asso_dom_sf"/>
</dbReference>
<reference evidence="6 7" key="1">
    <citation type="submission" date="2018-05" db="EMBL/GenBank/DDBJ databases">
        <title>Genomic Encyclopedia of Type Strains, Phase IV (KMG-IV): sequencing the most valuable type-strain genomes for metagenomic binning, comparative biology and taxonomic classification.</title>
        <authorList>
            <person name="Goeker M."/>
        </authorList>
    </citation>
    <scope>NUCLEOTIDE SEQUENCE [LARGE SCALE GENOMIC DNA]</scope>
    <source>
        <strain evidence="6 7">DSM 23606</strain>
    </source>
</reference>
<sequence length="162" mass="17993">MSKPRPPVTPAVRTLRNHDIRFDDHLYDYEEKGGTSHSAKSLGVDEHLVIKTLIMENEHHEPLIVLMHGDRQVSTKELARMLGVKSIQPCAPEVANRHSGYLVGGTSPLGTRHPMPVYIEASILELPRIYLNGGKRGYLVSLDPQDLARVLKPTPVHVAIEG</sequence>
<evidence type="ECO:0000256" key="1">
    <source>
        <dbReference type="ARBA" id="ARBA00009798"/>
    </source>
</evidence>
<dbReference type="NCBIfam" id="TIGR00011">
    <property type="entry name" value="YbaK_EbsC"/>
    <property type="match status" value="1"/>
</dbReference>
<organism evidence="6 7">
    <name type="scientific">Plasticicumulans acidivorans</name>
    <dbReference type="NCBI Taxonomy" id="886464"/>
    <lineage>
        <taxon>Bacteria</taxon>
        <taxon>Pseudomonadati</taxon>
        <taxon>Pseudomonadota</taxon>
        <taxon>Gammaproteobacteria</taxon>
        <taxon>Candidatus Competibacteraceae</taxon>
        <taxon>Plasticicumulans</taxon>
    </lineage>
</organism>
<keyword evidence="7" id="KW-1185">Reference proteome</keyword>
<accession>A0A317MW13</accession>
<dbReference type="Gene3D" id="3.90.960.10">
    <property type="entry name" value="YbaK/aminoacyl-tRNA synthetase-associated domain"/>
    <property type="match status" value="1"/>
</dbReference>
<dbReference type="GO" id="GO:0006412">
    <property type="term" value="P:translation"/>
    <property type="evidence" value="ECO:0007669"/>
    <property type="project" value="UniProtKB-KW"/>
</dbReference>
<evidence type="ECO:0000259" key="5">
    <source>
        <dbReference type="Pfam" id="PF04073"/>
    </source>
</evidence>
<protein>
    <recommendedName>
        <fullName evidence="4">Cys-tRNA(Pro)/Cys-tRNA(Cys) deacylase</fullName>
        <ecNumber evidence="4">4.2.-.-</ecNumber>
    </recommendedName>
</protein>